<accession>A0A150JEZ4</accession>
<reference evidence="1" key="1">
    <citation type="journal article" date="2016" name="ISME J.">
        <title>Chasing the elusive Euryarchaeota class WSA2: genomes reveal a uniquely fastidious methyl-reducing methanogen.</title>
        <authorList>
            <person name="Nobu M.K."/>
            <person name="Narihiro T."/>
            <person name="Kuroda K."/>
            <person name="Mei R."/>
            <person name="Liu W.T."/>
        </authorList>
    </citation>
    <scope>NUCLEOTIDE SEQUENCE [LARGE SCALE GENOMIC DNA]</scope>
    <source>
        <strain evidence="1">ADurb1213_Bin02801</strain>
    </source>
</reference>
<sequence>MPNLSHTHVINTTGSTGWVDLPNHAHNLDFGIFQSSAIATVTVKKGSTVIGTIQTNNSGDFKDISVVDGDQINITSDNLARVKVFIFVEYMLKI</sequence>
<comment type="caution">
    <text evidence="1">The sequence shown here is derived from an EMBL/GenBank/DDBJ whole genome shotgun (WGS) entry which is preliminary data.</text>
</comment>
<proteinExistence type="predicted"/>
<protein>
    <submittedName>
        <fullName evidence="1">Uncharacterized protein</fullName>
    </submittedName>
</protein>
<dbReference type="AlphaFoldDB" id="A0A150JEZ4"/>
<dbReference type="EMBL" id="LNJE01000036">
    <property type="protein sequence ID" value="KYC55725.1"/>
    <property type="molecule type" value="Genomic_DNA"/>
</dbReference>
<name>A0A150JEZ4_9EURY</name>
<gene>
    <name evidence="1" type="ORF">APG09_01572</name>
</gene>
<evidence type="ECO:0000313" key="1">
    <source>
        <dbReference type="EMBL" id="KYC55725.1"/>
    </source>
</evidence>
<organism evidence="1">
    <name type="scientific">Candidatus Methanofastidiosum methylothiophilum</name>
    <dbReference type="NCBI Taxonomy" id="1705564"/>
    <lineage>
        <taxon>Archaea</taxon>
        <taxon>Methanobacteriati</taxon>
        <taxon>Methanobacteriota</taxon>
        <taxon>Stenosarchaea group</taxon>
        <taxon>Candidatus Methanofastidiosia</taxon>
        <taxon>Candidatus Methanofastidiosales</taxon>
        <taxon>Candidatus Methanofastidiosaceae</taxon>
        <taxon>Candidatus Methanofastidiosum</taxon>
    </lineage>
</organism>